<reference evidence="3" key="1">
    <citation type="journal article" date="2019" name="Int. J. Syst. Evol. Microbiol.">
        <title>The Global Catalogue of Microorganisms (GCM) 10K type strain sequencing project: providing services to taxonomists for standard genome sequencing and annotation.</title>
        <authorList>
            <consortium name="The Broad Institute Genomics Platform"/>
            <consortium name="The Broad Institute Genome Sequencing Center for Infectious Disease"/>
            <person name="Wu L."/>
            <person name="Ma J."/>
        </authorList>
    </citation>
    <scope>NUCLEOTIDE SEQUENCE [LARGE SCALE GENOMIC DNA]</scope>
    <source>
        <strain evidence="3">KCTC 33849</strain>
    </source>
</reference>
<dbReference type="InterPro" id="IPR013762">
    <property type="entry name" value="Integrase-like_cat_sf"/>
</dbReference>
<evidence type="ECO:0000313" key="3">
    <source>
        <dbReference type="Proteomes" id="UP001597540"/>
    </source>
</evidence>
<keyword evidence="1" id="KW-0233">DNA recombination</keyword>
<dbReference type="RefSeq" id="WP_379260329.1">
    <property type="nucleotide sequence ID" value="NZ_JBHUMJ010000002.1"/>
</dbReference>
<protein>
    <recommendedName>
        <fullName evidence="4">Phage integrase family protein</fullName>
    </recommendedName>
</protein>
<evidence type="ECO:0000256" key="1">
    <source>
        <dbReference type="ARBA" id="ARBA00023172"/>
    </source>
</evidence>
<dbReference type="EMBL" id="JBHUMJ010000002">
    <property type="protein sequence ID" value="MFD2699415.1"/>
    <property type="molecule type" value="Genomic_DNA"/>
</dbReference>
<proteinExistence type="predicted"/>
<dbReference type="Gene3D" id="1.10.443.10">
    <property type="entry name" value="Intergrase catalytic core"/>
    <property type="match status" value="1"/>
</dbReference>
<comment type="caution">
    <text evidence="2">The sequence shown here is derived from an EMBL/GenBank/DDBJ whole genome shotgun (WGS) entry which is preliminary data.</text>
</comment>
<name>A0ABW5SI41_9BACL</name>
<dbReference type="SUPFAM" id="SSF56349">
    <property type="entry name" value="DNA breaking-rejoining enzymes"/>
    <property type="match status" value="1"/>
</dbReference>
<evidence type="ECO:0000313" key="2">
    <source>
        <dbReference type="EMBL" id="MFD2699415.1"/>
    </source>
</evidence>
<dbReference type="InterPro" id="IPR011010">
    <property type="entry name" value="DNA_brk_join_enz"/>
</dbReference>
<gene>
    <name evidence="2" type="ORF">ACFSVM_02925</name>
</gene>
<keyword evidence="3" id="KW-1185">Reference proteome</keyword>
<accession>A0ABW5SI41</accession>
<sequence length="50" mass="5782">MLAEAGVVLEDIMERLGHTEDDTTRNTYRHVTEKMKKETSQKFAQLMKGL</sequence>
<organism evidence="2 3">
    <name type="scientific">Paenibacillus shunpengii</name>
    <dbReference type="NCBI Taxonomy" id="2054424"/>
    <lineage>
        <taxon>Bacteria</taxon>
        <taxon>Bacillati</taxon>
        <taxon>Bacillota</taxon>
        <taxon>Bacilli</taxon>
        <taxon>Bacillales</taxon>
        <taxon>Paenibacillaceae</taxon>
        <taxon>Paenibacillus</taxon>
    </lineage>
</organism>
<dbReference type="Proteomes" id="UP001597540">
    <property type="component" value="Unassembled WGS sequence"/>
</dbReference>
<evidence type="ECO:0008006" key="4">
    <source>
        <dbReference type="Google" id="ProtNLM"/>
    </source>
</evidence>